<dbReference type="Proteomes" id="UP001498398">
    <property type="component" value="Unassembled WGS sequence"/>
</dbReference>
<keyword evidence="2" id="KW-0472">Membrane</keyword>
<protein>
    <submittedName>
        <fullName evidence="3">Uncharacterized protein</fullName>
    </submittedName>
</protein>
<evidence type="ECO:0000313" key="3">
    <source>
        <dbReference type="EMBL" id="KAK7452776.1"/>
    </source>
</evidence>
<evidence type="ECO:0000313" key="4">
    <source>
        <dbReference type="Proteomes" id="UP001498398"/>
    </source>
</evidence>
<feature type="region of interest" description="Disordered" evidence="1">
    <location>
        <begin position="489"/>
        <end position="511"/>
    </location>
</feature>
<keyword evidence="4" id="KW-1185">Reference proteome</keyword>
<keyword evidence="2" id="KW-1133">Transmembrane helix</keyword>
<accession>A0ABR1J748</accession>
<keyword evidence="2" id="KW-0812">Transmembrane</keyword>
<dbReference type="EMBL" id="JBANRG010000028">
    <property type="protein sequence ID" value="KAK7452776.1"/>
    <property type="molecule type" value="Genomic_DNA"/>
</dbReference>
<organism evidence="3 4">
    <name type="scientific">Marasmiellus scandens</name>
    <dbReference type="NCBI Taxonomy" id="2682957"/>
    <lineage>
        <taxon>Eukaryota</taxon>
        <taxon>Fungi</taxon>
        <taxon>Dikarya</taxon>
        <taxon>Basidiomycota</taxon>
        <taxon>Agaricomycotina</taxon>
        <taxon>Agaricomycetes</taxon>
        <taxon>Agaricomycetidae</taxon>
        <taxon>Agaricales</taxon>
        <taxon>Marasmiineae</taxon>
        <taxon>Omphalotaceae</taxon>
        <taxon>Marasmiellus</taxon>
    </lineage>
</organism>
<name>A0ABR1J748_9AGAR</name>
<evidence type="ECO:0000256" key="1">
    <source>
        <dbReference type="SAM" id="MobiDB-lite"/>
    </source>
</evidence>
<proteinExistence type="predicted"/>
<feature type="transmembrane region" description="Helical" evidence="2">
    <location>
        <begin position="27"/>
        <end position="49"/>
    </location>
</feature>
<evidence type="ECO:0000256" key="2">
    <source>
        <dbReference type="SAM" id="Phobius"/>
    </source>
</evidence>
<reference evidence="3 4" key="1">
    <citation type="submission" date="2024-01" db="EMBL/GenBank/DDBJ databases">
        <title>A draft genome for the cacao thread blight pathogen Marasmiellus scandens.</title>
        <authorList>
            <person name="Baruah I.K."/>
            <person name="Leung J."/>
            <person name="Bukari Y."/>
            <person name="Amoako-Attah I."/>
            <person name="Meinhardt L.W."/>
            <person name="Bailey B.A."/>
            <person name="Cohen S.P."/>
        </authorList>
    </citation>
    <scope>NUCLEOTIDE SEQUENCE [LARGE SCALE GENOMIC DNA]</scope>
    <source>
        <strain evidence="3 4">GH-19</strain>
    </source>
</reference>
<gene>
    <name evidence="3" type="ORF">VKT23_012179</name>
</gene>
<comment type="caution">
    <text evidence="3">The sequence shown here is derived from an EMBL/GenBank/DDBJ whole genome shotgun (WGS) entry which is preliminary data.</text>
</comment>
<sequence length="511" mass="57332">MTKQLASVTVKMITDRIWRAQPGGRSLIVPLAITTLSLSLASIVFQMPWRFKILNLLKRASLRGALSFTPSSTSGMLSTFHPPATKINVALHSDCSSDTLTDPVQVDLGSNPMDTFELRTRTENEMIAHWLAAWLMNRFKIYGIMECDTQVHLASKINEALKPNTGLNPHTAIVCASAFYSKALVDIFNLPEFDQEEMYTIPEKLGVEAECTCEAERLFKWWIIAMHLAKMWWDGEGYSSDIMLSWTAVSSPLYELMELRALQQFEFGTLLFSLELSDEDKWRAHIQKADDHLWNICSCSDDNAETDWEMYATVRRLLRDVMDVQRPSDSRPWVCEKICESPGPMSPSMSSGFVHSDLGSQRALVSKFSDSDDERNTESVCNSLLCSPACIPHSDLRVFFELDAADVKLARRNYPRSPCPSSIVPSITCLEERQSSFSDNSEGSSASGASEGLKRAVKVDYSAISHPFWDEDMKSGGEKCHHVWGNDVENGGYDGDDEDEVTSDSKAKFFI</sequence>